<feature type="transmembrane region" description="Helical" evidence="1">
    <location>
        <begin position="277"/>
        <end position="296"/>
    </location>
</feature>
<dbReference type="InterPro" id="IPR027417">
    <property type="entry name" value="P-loop_NTPase"/>
</dbReference>
<keyword evidence="3" id="KW-1185">Reference proteome</keyword>
<evidence type="ECO:0000256" key="1">
    <source>
        <dbReference type="SAM" id="Phobius"/>
    </source>
</evidence>
<protein>
    <recommendedName>
        <fullName evidence="4">AAA+ ATPase domain-containing protein</fullName>
    </recommendedName>
</protein>
<dbReference type="EMBL" id="CP018632">
    <property type="protein sequence ID" value="ASJ76243.1"/>
    <property type="molecule type" value="Genomic_DNA"/>
</dbReference>
<dbReference type="InterPro" id="IPR052026">
    <property type="entry name" value="ExeA_AAA_ATPase_DNA-bind"/>
</dbReference>
<dbReference type="PANTHER" id="PTHR35894">
    <property type="entry name" value="GENERAL SECRETION PATHWAY PROTEIN A-RELATED"/>
    <property type="match status" value="1"/>
</dbReference>
<dbReference type="PANTHER" id="PTHR35894:SF1">
    <property type="entry name" value="PHOSPHORIBULOKINASE _ URIDINE KINASE FAMILY"/>
    <property type="match status" value="1"/>
</dbReference>
<gene>
    <name evidence="2" type="ORF">IMCC3135_30970</name>
</gene>
<evidence type="ECO:0000313" key="3">
    <source>
        <dbReference type="Proteomes" id="UP000250079"/>
    </source>
</evidence>
<dbReference type="AlphaFoldDB" id="A0A2Z2NY79"/>
<proteinExistence type="predicted"/>
<dbReference type="KEGG" id="gai:IMCC3135_30970"/>
<keyword evidence="1" id="KW-1133">Transmembrane helix</keyword>
<reference evidence="2 3" key="1">
    <citation type="submission" date="2016-12" db="EMBL/GenBank/DDBJ databases">
        <authorList>
            <person name="Song W.-J."/>
            <person name="Kurnit D.M."/>
        </authorList>
    </citation>
    <scope>NUCLEOTIDE SEQUENCE [LARGE SCALE GENOMIC DNA]</scope>
    <source>
        <strain evidence="2 3">IMCC3135</strain>
    </source>
</reference>
<organism evidence="2 3">
    <name type="scientific">Granulosicoccus antarcticus IMCC3135</name>
    <dbReference type="NCBI Taxonomy" id="1192854"/>
    <lineage>
        <taxon>Bacteria</taxon>
        <taxon>Pseudomonadati</taxon>
        <taxon>Pseudomonadota</taxon>
        <taxon>Gammaproteobacteria</taxon>
        <taxon>Chromatiales</taxon>
        <taxon>Granulosicoccaceae</taxon>
        <taxon>Granulosicoccus</taxon>
    </lineage>
</organism>
<dbReference type="SUPFAM" id="SSF52540">
    <property type="entry name" value="P-loop containing nucleoside triphosphate hydrolases"/>
    <property type="match status" value="1"/>
</dbReference>
<dbReference type="Gene3D" id="3.40.50.300">
    <property type="entry name" value="P-loop containing nucleotide triphosphate hydrolases"/>
    <property type="match status" value="1"/>
</dbReference>
<name>A0A2Z2NY79_9GAMM</name>
<evidence type="ECO:0008006" key="4">
    <source>
        <dbReference type="Google" id="ProtNLM"/>
    </source>
</evidence>
<evidence type="ECO:0000313" key="2">
    <source>
        <dbReference type="EMBL" id="ASJ76243.1"/>
    </source>
</evidence>
<sequence length="297" mass="33534">MFYGGGERGKTVESIIRGLRSDEQMIHVHGERGSGKTMLSLVISDRLKQRYNIIRYDIPDFSVGLLLRHLLIELLPQQADLISVEQAQKGVSQDAITKALQGLSEQLRRTPQSKTGKPFLLVVDSQADIHADGLRVLETLGRIKINGHPIFQCVLFHRVSDQTARSVNAHSEFYQQSNHHWLRRLTLAEINEYLHHHMMLFDFNRRDLFTREMAYFIADRSEGVFRSINTLARNAFTIANLESADKLSMSHLLMAGLPPRSEPSIESGFLTKHRGHAIALLGTCVVASTAVVVLFIK</sequence>
<accession>A0A2Z2NY79</accession>
<keyword evidence="1" id="KW-0812">Transmembrane</keyword>
<keyword evidence="1" id="KW-0472">Membrane</keyword>
<dbReference type="Proteomes" id="UP000250079">
    <property type="component" value="Chromosome"/>
</dbReference>